<gene>
    <name evidence="1" type="ORF">L1994_02770</name>
</gene>
<dbReference type="Proteomes" id="UP001218895">
    <property type="component" value="Chromosome"/>
</dbReference>
<dbReference type="PANTHER" id="PTHR35336:SF5">
    <property type="entry name" value="ADENOSYLCOBINAMIDE AMIDOHYDROLASE"/>
    <property type="match status" value="1"/>
</dbReference>
<sequence length="375" mass="41334">MTSYTTDSKKDLKLIFETSGGEKVYRSENSVVVKLPPNRNSITTSYINGGHQENLEAIFNHEPNPTRGHCGHDLEGGSVEEYIKIQSKRLGLNPEKTAAMMTAAKMKNAAISTRTFRDLEVTAIVTAGIEVNGGRAGDPANWHEENGSTVYVGGTINTFLILSSYLPAHALTRVIMTATEAKTVAIQQLMAPSRYSNGIATGSGTDQISVISNMSSPNVLTWAGKHSKLGELVALCIIDATTEALDKQTCLNPLTQRDMLVRLNRFGINEDKYWETAALIEGENKKPVFIENLREFSKNPSVVAMTTSLLHIIDEINWGLIPEKSGKTAAYSVMKTLPEMIAVKNQPDFEHLIDEKMTIIENWIRISSWCIKNGF</sequence>
<organism evidence="1 2">
    <name type="scientific">Methanomicrobium antiquum</name>
    <dbReference type="NCBI Taxonomy" id="487686"/>
    <lineage>
        <taxon>Archaea</taxon>
        <taxon>Methanobacteriati</taxon>
        <taxon>Methanobacteriota</taxon>
        <taxon>Stenosarchaea group</taxon>
        <taxon>Methanomicrobia</taxon>
        <taxon>Methanomicrobiales</taxon>
        <taxon>Methanomicrobiaceae</taxon>
        <taxon>Methanomicrobium</taxon>
    </lineage>
</organism>
<dbReference type="RefSeq" id="WP_278100166.1">
    <property type="nucleotide sequence ID" value="NZ_CP091092.1"/>
</dbReference>
<protein>
    <submittedName>
        <fullName evidence="1">Adenosylcobinamide amidohydrolase</fullName>
    </submittedName>
</protein>
<dbReference type="Pfam" id="PF01955">
    <property type="entry name" value="CbiZ"/>
    <property type="match status" value="1"/>
</dbReference>
<evidence type="ECO:0000313" key="1">
    <source>
        <dbReference type="EMBL" id="WFN37327.1"/>
    </source>
</evidence>
<dbReference type="KEGG" id="manq:L1994_02770"/>
<dbReference type="EMBL" id="CP091092">
    <property type="protein sequence ID" value="WFN37327.1"/>
    <property type="molecule type" value="Genomic_DNA"/>
</dbReference>
<dbReference type="GeneID" id="79949283"/>
<keyword evidence="2" id="KW-1185">Reference proteome</keyword>
<name>A0AAF0FPP4_9EURY</name>
<accession>A0AAF0FPP4</accession>
<evidence type="ECO:0000313" key="2">
    <source>
        <dbReference type="Proteomes" id="UP001218895"/>
    </source>
</evidence>
<reference evidence="1" key="1">
    <citation type="submission" date="2022-01" db="EMBL/GenBank/DDBJ databases">
        <title>Complete genome of Methanomicrobium antiquum DSM 21220.</title>
        <authorList>
            <person name="Chen S.-C."/>
            <person name="You Y.-T."/>
            <person name="Zhou Y.-Z."/>
            <person name="Lai M.-C."/>
        </authorList>
    </citation>
    <scope>NUCLEOTIDE SEQUENCE</scope>
    <source>
        <strain evidence="1">DSM 21220</strain>
    </source>
</reference>
<dbReference type="PANTHER" id="PTHR35336">
    <property type="entry name" value="ADENOSYLCOBINAMIDE AMIDOHYDROLASE"/>
    <property type="match status" value="1"/>
</dbReference>
<dbReference type="AlphaFoldDB" id="A0AAF0FPP4"/>
<dbReference type="InterPro" id="IPR002808">
    <property type="entry name" value="AdoCbi_amidolase"/>
</dbReference>
<dbReference type="InterPro" id="IPR052209">
    <property type="entry name" value="CbiZ"/>
</dbReference>
<proteinExistence type="predicted"/>